<protein>
    <submittedName>
        <fullName evidence="2">Exopolysaccharide production protein</fullName>
    </submittedName>
</protein>
<keyword evidence="1" id="KW-1133">Transmembrane helix</keyword>
<organism evidence="2 3">
    <name type="scientific">Mycetocola reblochoni REB411</name>
    <dbReference type="NCBI Taxonomy" id="1255698"/>
    <lineage>
        <taxon>Bacteria</taxon>
        <taxon>Bacillati</taxon>
        <taxon>Actinomycetota</taxon>
        <taxon>Actinomycetes</taxon>
        <taxon>Micrococcales</taxon>
        <taxon>Microbacteriaceae</taxon>
        <taxon>Mycetocola</taxon>
    </lineage>
</organism>
<dbReference type="Proteomes" id="UP000196778">
    <property type="component" value="Unassembled WGS sequence"/>
</dbReference>
<evidence type="ECO:0000313" key="2">
    <source>
        <dbReference type="EMBL" id="SJN37999.1"/>
    </source>
</evidence>
<feature type="transmembrane region" description="Helical" evidence="1">
    <location>
        <begin position="225"/>
        <end position="242"/>
    </location>
</feature>
<dbReference type="RefSeq" id="WP_087137981.1">
    <property type="nucleotide sequence ID" value="NZ_FUKR01000058.1"/>
</dbReference>
<keyword evidence="1" id="KW-0812">Transmembrane</keyword>
<name>A0A1R4K166_9MICO</name>
<gene>
    <name evidence="2" type="ORF">FM119_10745</name>
</gene>
<feature type="transmembrane region" description="Helical" evidence="1">
    <location>
        <begin position="99"/>
        <end position="123"/>
    </location>
</feature>
<keyword evidence="1" id="KW-0472">Membrane</keyword>
<dbReference type="OrthoDB" id="5123754at2"/>
<sequence length="429" mass="45083">MSTPPGALAVLYRAAGQVSAAKALTTTAVGFVFVAPLLRATVGHAVVVGGLLALLAVALVVLSASHERIDRPIRIPLTVVFVLAWMAASLLWSDYRGPTLLAVTEQITITALAVIIGLLRDLIQIIRAVGDVLRALLGVSLALELLSGLVFHVPFLALGIQGDIGDGGPIQGLFLTRNLLGFVALIALVTFAIEGVTRSVPRGRVVASILLASGMIVLSQSPVTMVMTLALAVAAGAIALIRRAPAAVRPRIQWTLATVLALATVLSWVFRHRLVSLLDAAAEMDTRSQLWTAIARAIRIEPTTGWGWAGEWIGGRAPFVGINISVRGAHGTALNAWFDVTLQLGAVGLALVAGFALLALGRSWLLASARRTVSVVWPALILVLLWTSSLAESFILLDAGWFLLVLCAVQASNRQRQGVPASRGAPALD</sequence>
<feature type="transmembrane region" description="Helical" evidence="1">
    <location>
        <begin position="75"/>
        <end position="93"/>
    </location>
</feature>
<dbReference type="AlphaFoldDB" id="A0A1R4K166"/>
<proteinExistence type="predicted"/>
<dbReference type="EMBL" id="FUKR01000058">
    <property type="protein sequence ID" value="SJN37999.1"/>
    <property type="molecule type" value="Genomic_DNA"/>
</dbReference>
<accession>A0A1R4K166</accession>
<feature type="transmembrane region" description="Helical" evidence="1">
    <location>
        <begin position="135"/>
        <end position="159"/>
    </location>
</feature>
<evidence type="ECO:0000256" key="1">
    <source>
        <dbReference type="SAM" id="Phobius"/>
    </source>
</evidence>
<evidence type="ECO:0000313" key="3">
    <source>
        <dbReference type="Proteomes" id="UP000196778"/>
    </source>
</evidence>
<dbReference type="PANTHER" id="PTHR37422">
    <property type="entry name" value="TEICHURONIC ACID BIOSYNTHESIS PROTEIN TUAE"/>
    <property type="match status" value="1"/>
</dbReference>
<reference evidence="3" key="1">
    <citation type="submission" date="2017-02" db="EMBL/GenBank/DDBJ databases">
        <authorList>
            <person name="Dridi B."/>
        </authorList>
    </citation>
    <scope>NUCLEOTIDE SEQUENCE [LARGE SCALE GENOMIC DNA]</scope>
    <source>
        <strain evidence="3">EB411</strain>
    </source>
</reference>
<feature type="transmembrane region" description="Helical" evidence="1">
    <location>
        <begin position="340"/>
        <end position="360"/>
    </location>
</feature>
<feature type="transmembrane region" description="Helical" evidence="1">
    <location>
        <begin position="203"/>
        <end position="219"/>
    </location>
</feature>
<dbReference type="InterPro" id="IPR051533">
    <property type="entry name" value="WaaL-like"/>
</dbReference>
<dbReference type="PANTHER" id="PTHR37422:SF17">
    <property type="entry name" value="O-ANTIGEN LIGASE"/>
    <property type="match status" value="1"/>
</dbReference>
<feature type="transmembrane region" description="Helical" evidence="1">
    <location>
        <begin position="372"/>
        <end position="388"/>
    </location>
</feature>
<feature type="transmembrane region" description="Helical" evidence="1">
    <location>
        <begin position="44"/>
        <end position="63"/>
    </location>
</feature>
<feature type="transmembrane region" description="Helical" evidence="1">
    <location>
        <begin position="254"/>
        <end position="270"/>
    </location>
</feature>
<keyword evidence="3" id="KW-1185">Reference proteome</keyword>
<feature type="transmembrane region" description="Helical" evidence="1">
    <location>
        <begin position="179"/>
        <end position="196"/>
    </location>
</feature>